<keyword evidence="7 10" id="KW-1133">Transmembrane helix</keyword>
<dbReference type="InterPro" id="IPR001992">
    <property type="entry name" value="T2SS_GspF/T4SS_PilC_CS"/>
</dbReference>
<keyword evidence="8 10" id="KW-0472">Membrane</keyword>
<evidence type="ECO:0000256" key="3">
    <source>
        <dbReference type="ARBA" id="ARBA00022448"/>
    </source>
</evidence>
<evidence type="ECO:0000313" key="12">
    <source>
        <dbReference type="EMBL" id="OGY68758.1"/>
    </source>
</evidence>
<comment type="caution">
    <text evidence="12">The sequence shown here is derived from an EMBL/GenBank/DDBJ whole genome shotgun (WGS) entry which is preliminary data.</text>
</comment>
<dbReference type="GO" id="GO:0015628">
    <property type="term" value="P:protein secretion by the type II secretion system"/>
    <property type="evidence" value="ECO:0007669"/>
    <property type="project" value="TreeGrafter"/>
</dbReference>
<dbReference type="Pfam" id="PF00482">
    <property type="entry name" value="T2SSF"/>
    <property type="match status" value="2"/>
</dbReference>
<reference evidence="12 13" key="1">
    <citation type="journal article" date="2016" name="Nat. Commun.">
        <title>Thousands of microbial genomes shed light on interconnected biogeochemical processes in an aquifer system.</title>
        <authorList>
            <person name="Anantharaman K."/>
            <person name="Brown C.T."/>
            <person name="Hug L.A."/>
            <person name="Sharon I."/>
            <person name="Castelle C.J."/>
            <person name="Probst A.J."/>
            <person name="Thomas B.C."/>
            <person name="Singh A."/>
            <person name="Wilkins M.J."/>
            <person name="Karaoz U."/>
            <person name="Brodie E.L."/>
            <person name="Williams K.H."/>
            <person name="Hubbard S.S."/>
            <person name="Banfield J.F."/>
        </authorList>
    </citation>
    <scope>NUCLEOTIDE SEQUENCE [LARGE SCALE GENOMIC DNA]</scope>
</reference>
<dbReference type="PRINTS" id="PR00812">
    <property type="entry name" value="BCTERIALGSPF"/>
</dbReference>
<name>A0A1G1ZVK1_9BACT</name>
<comment type="similarity">
    <text evidence="2 9">Belongs to the GSP F family.</text>
</comment>
<evidence type="ECO:0000256" key="9">
    <source>
        <dbReference type="RuleBase" id="RU003923"/>
    </source>
</evidence>
<evidence type="ECO:0000256" key="8">
    <source>
        <dbReference type="ARBA" id="ARBA00023136"/>
    </source>
</evidence>
<keyword evidence="5" id="KW-0997">Cell inner membrane</keyword>
<dbReference type="FunFam" id="1.20.81.30:FF:000001">
    <property type="entry name" value="Type II secretion system protein F"/>
    <property type="match status" value="2"/>
</dbReference>
<dbReference type="AlphaFoldDB" id="A0A1G1ZVK1"/>
<evidence type="ECO:0000256" key="4">
    <source>
        <dbReference type="ARBA" id="ARBA00022475"/>
    </source>
</evidence>
<keyword evidence="4" id="KW-1003">Cell membrane</keyword>
<protein>
    <recommendedName>
        <fullName evidence="11">Type II secretion system protein GspF domain-containing protein</fullName>
    </recommendedName>
</protein>
<evidence type="ECO:0000259" key="11">
    <source>
        <dbReference type="Pfam" id="PF00482"/>
    </source>
</evidence>
<dbReference type="PANTHER" id="PTHR30012:SF0">
    <property type="entry name" value="TYPE II SECRETION SYSTEM PROTEIN F-RELATED"/>
    <property type="match status" value="1"/>
</dbReference>
<feature type="domain" description="Type II secretion system protein GspF" evidence="11">
    <location>
        <begin position="230"/>
        <end position="353"/>
    </location>
</feature>
<comment type="subcellular location">
    <subcellularLocation>
        <location evidence="1">Cell inner membrane</location>
        <topology evidence="1">Multi-pass membrane protein</topology>
    </subcellularLocation>
    <subcellularLocation>
        <location evidence="9">Cell membrane</location>
        <topology evidence="9">Multi-pass membrane protein</topology>
    </subcellularLocation>
</comment>
<accession>A0A1G1ZVK1</accession>
<gene>
    <name evidence="12" type="ORF">A2214_01020</name>
</gene>
<sequence length="361" mass="40455">MNKFLIVIKNSFRNFGLRISIQDKILFSRHLAVMAKAGLPLLESLRMIQQETKSRSMLKILKQVISDVSNGQFLSASLERYKDLFGDLFVNIIRVGESAGILAENLNYLADELKKKKELRSRVVSALIYPAIIFIATLGITIMLMVFIFPKIIPVFQNLNAKLPATTQFLINFSSFLTNKGIMLLIGLVVLFVIWSLLLKVNKIKYFYHKILLFLPIFGGVSRDLNLANFTRTLGLTLKSGIRVVEALNITAQSLSNLVYKKELMQIAEEVTKGAAVSPYLTKHRRLFPSMVSQMVAVGETSGNLSETLLYLSDFYDSEVTETTKNLASTLEPLIMVVMGAMVGFIAIAIITPIYEITQNI</sequence>
<evidence type="ECO:0000313" key="13">
    <source>
        <dbReference type="Proteomes" id="UP000176626"/>
    </source>
</evidence>
<dbReference type="PROSITE" id="PS00874">
    <property type="entry name" value="T2SP_F"/>
    <property type="match status" value="1"/>
</dbReference>
<dbReference type="Proteomes" id="UP000176626">
    <property type="component" value="Unassembled WGS sequence"/>
</dbReference>
<evidence type="ECO:0000256" key="6">
    <source>
        <dbReference type="ARBA" id="ARBA00022692"/>
    </source>
</evidence>
<dbReference type="InterPro" id="IPR003004">
    <property type="entry name" value="GspF/PilC"/>
</dbReference>
<dbReference type="EMBL" id="MHJN01000013">
    <property type="protein sequence ID" value="OGY68758.1"/>
    <property type="molecule type" value="Genomic_DNA"/>
</dbReference>
<keyword evidence="3 9" id="KW-0813">Transport</keyword>
<evidence type="ECO:0000256" key="7">
    <source>
        <dbReference type="ARBA" id="ARBA00022989"/>
    </source>
</evidence>
<dbReference type="PANTHER" id="PTHR30012">
    <property type="entry name" value="GENERAL SECRETION PATHWAY PROTEIN"/>
    <property type="match status" value="1"/>
</dbReference>
<feature type="domain" description="Type II secretion system protein GspF" evidence="11">
    <location>
        <begin position="27"/>
        <end position="150"/>
    </location>
</feature>
<dbReference type="InterPro" id="IPR042094">
    <property type="entry name" value="T2SS_GspF_sf"/>
</dbReference>
<feature type="transmembrane region" description="Helical" evidence="10">
    <location>
        <begin position="182"/>
        <end position="201"/>
    </location>
</feature>
<dbReference type="InterPro" id="IPR018076">
    <property type="entry name" value="T2SS_GspF_dom"/>
</dbReference>
<dbReference type="GO" id="GO:0005886">
    <property type="term" value="C:plasma membrane"/>
    <property type="evidence" value="ECO:0007669"/>
    <property type="project" value="UniProtKB-SubCell"/>
</dbReference>
<dbReference type="Gene3D" id="1.20.81.30">
    <property type="entry name" value="Type II secretion system (T2SS), domain F"/>
    <property type="match status" value="2"/>
</dbReference>
<evidence type="ECO:0000256" key="10">
    <source>
        <dbReference type="SAM" id="Phobius"/>
    </source>
</evidence>
<proteinExistence type="inferred from homology"/>
<evidence type="ECO:0000256" key="1">
    <source>
        <dbReference type="ARBA" id="ARBA00004429"/>
    </source>
</evidence>
<keyword evidence="6 9" id="KW-0812">Transmembrane</keyword>
<evidence type="ECO:0000256" key="5">
    <source>
        <dbReference type="ARBA" id="ARBA00022519"/>
    </source>
</evidence>
<evidence type="ECO:0000256" key="2">
    <source>
        <dbReference type="ARBA" id="ARBA00005745"/>
    </source>
</evidence>
<feature type="transmembrane region" description="Helical" evidence="10">
    <location>
        <begin position="334"/>
        <end position="355"/>
    </location>
</feature>
<organism evidence="12 13">
    <name type="scientific">Candidatus Harrisonbacteria bacterium RIFOXYA1_FULL_48_8</name>
    <dbReference type="NCBI Taxonomy" id="1798411"/>
    <lineage>
        <taxon>Bacteria</taxon>
        <taxon>Candidatus Harrisoniibacteriota</taxon>
    </lineage>
</organism>
<feature type="transmembrane region" description="Helical" evidence="10">
    <location>
        <begin position="123"/>
        <end position="149"/>
    </location>
</feature>